<sequence precursor="true">MKATKLKPGVRVTKINCLILLGFLLTSSITYAFDNRGGQFLGFEEFSRFRKSQGKRPGELVLESPEIISRIQWNELVASWNVEVPTGTSLKIEARAVYGDHATKYYTMGLWSADPKLSPRESVPNQKDENGDVNTDTLILTHNCDKLQIRLTLSDCENRKPQLKFVGLCLLDTTAKVSMLKPNRTAWGKIIPAIERSQMIYPGGNVWCSPTTVSMIMNYWSKQLHRPEMDLDVPEIVNQVFDAKWDGTGNWPFNTAYAGSYPKMRAYVARLSDISELEDWIACGIPVGLSISYNRLRGRPGAPVGHLVVCVGFTKDGDVVLNDPGTTLNVQKTFPRKNLIEAMAYTKNAIYLIYPEETKIPKDRFGHWDSPISRKRATLGK</sequence>
<dbReference type="Proteomes" id="UP000003688">
    <property type="component" value="Unassembled WGS sequence"/>
</dbReference>
<gene>
    <name evidence="2" type="ORF">Cflav_PD1931</name>
</gene>
<protein>
    <recommendedName>
        <fullName evidence="1">Peptidase C39-like domain-containing protein</fullName>
    </recommendedName>
</protein>
<dbReference type="InterPro" id="IPR039564">
    <property type="entry name" value="Peptidase_C39-like"/>
</dbReference>
<keyword evidence="3" id="KW-1185">Reference proteome</keyword>
<feature type="domain" description="Peptidase C39-like" evidence="1">
    <location>
        <begin position="198"/>
        <end position="324"/>
    </location>
</feature>
<evidence type="ECO:0000313" key="3">
    <source>
        <dbReference type="Proteomes" id="UP000003688"/>
    </source>
</evidence>
<organism evidence="2 3">
    <name type="scientific">Pedosphaera parvula (strain Ellin514)</name>
    <dbReference type="NCBI Taxonomy" id="320771"/>
    <lineage>
        <taxon>Bacteria</taxon>
        <taxon>Pseudomonadati</taxon>
        <taxon>Verrucomicrobiota</taxon>
        <taxon>Pedosphaerae</taxon>
        <taxon>Pedosphaerales</taxon>
        <taxon>Pedosphaeraceae</taxon>
        <taxon>Pedosphaera</taxon>
    </lineage>
</organism>
<comment type="caution">
    <text evidence="2">The sequence shown here is derived from an EMBL/GenBank/DDBJ whole genome shotgun (WGS) entry which is preliminary data.</text>
</comment>
<dbReference type="STRING" id="320771.Cflav_PD1931"/>
<evidence type="ECO:0000259" key="1">
    <source>
        <dbReference type="Pfam" id="PF13529"/>
    </source>
</evidence>
<name>B9XMW2_PEDPL</name>
<evidence type="ECO:0000313" key="2">
    <source>
        <dbReference type="EMBL" id="EEF58758.1"/>
    </source>
</evidence>
<proteinExistence type="predicted"/>
<dbReference type="EMBL" id="ABOX02000037">
    <property type="protein sequence ID" value="EEF58758.1"/>
    <property type="molecule type" value="Genomic_DNA"/>
</dbReference>
<dbReference type="OrthoDB" id="9789941at2"/>
<dbReference type="RefSeq" id="WP_007417151.1">
    <property type="nucleotide sequence ID" value="NZ_ABOX02000037.1"/>
</dbReference>
<dbReference type="Pfam" id="PF13529">
    <property type="entry name" value="Peptidase_C39_2"/>
    <property type="match status" value="1"/>
</dbReference>
<dbReference type="Gene3D" id="3.90.70.10">
    <property type="entry name" value="Cysteine proteinases"/>
    <property type="match status" value="1"/>
</dbReference>
<dbReference type="AlphaFoldDB" id="B9XMW2"/>
<reference evidence="2 3" key="1">
    <citation type="journal article" date="2011" name="J. Bacteriol.">
        <title>Genome sequence of 'Pedosphaera parvula' Ellin514, an aerobic Verrucomicrobial isolate from pasture soil.</title>
        <authorList>
            <person name="Kant R."/>
            <person name="van Passel M.W."/>
            <person name="Sangwan P."/>
            <person name="Palva A."/>
            <person name="Lucas S."/>
            <person name="Copeland A."/>
            <person name="Lapidus A."/>
            <person name="Glavina Del Rio T."/>
            <person name="Dalin E."/>
            <person name="Tice H."/>
            <person name="Bruce D."/>
            <person name="Goodwin L."/>
            <person name="Pitluck S."/>
            <person name="Chertkov O."/>
            <person name="Larimer F.W."/>
            <person name="Land M.L."/>
            <person name="Hauser L."/>
            <person name="Brettin T.S."/>
            <person name="Detter J.C."/>
            <person name="Han S."/>
            <person name="de Vos W.M."/>
            <person name="Janssen P.H."/>
            <person name="Smidt H."/>
        </authorList>
    </citation>
    <scope>NUCLEOTIDE SEQUENCE [LARGE SCALE GENOMIC DNA]</scope>
    <source>
        <strain evidence="2 3">Ellin514</strain>
    </source>
</reference>
<accession>B9XMW2</accession>